<protein>
    <recommendedName>
        <fullName evidence="9">Outer membrane protein assembly factor</fullName>
    </recommendedName>
</protein>
<reference evidence="8" key="1">
    <citation type="journal article" date="2020" name="mSystems">
        <title>Genome- and Community-Level Interaction Insights into Carbon Utilization and Element Cycling Functions of Hydrothermarchaeota in Hydrothermal Sediment.</title>
        <authorList>
            <person name="Zhou Z."/>
            <person name="Liu Y."/>
            <person name="Xu W."/>
            <person name="Pan J."/>
            <person name="Luo Z.H."/>
            <person name="Li M."/>
        </authorList>
    </citation>
    <scope>NUCLEOTIDE SEQUENCE [LARGE SCALE GENOMIC DNA]</scope>
    <source>
        <strain evidence="8">HyVt-219</strain>
    </source>
</reference>
<dbReference type="PANTHER" id="PTHR12815">
    <property type="entry name" value="SORTING AND ASSEMBLY MACHINERY SAMM50 PROTEIN FAMILY MEMBER"/>
    <property type="match status" value="1"/>
</dbReference>
<evidence type="ECO:0008006" key="9">
    <source>
        <dbReference type="Google" id="ProtNLM"/>
    </source>
</evidence>
<dbReference type="Proteomes" id="UP000885660">
    <property type="component" value="Unassembled WGS sequence"/>
</dbReference>
<keyword evidence="3" id="KW-0732">Signal</keyword>
<keyword evidence="2" id="KW-0812">Transmembrane</keyword>
<evidence type="ECO:0000313" key="8">
    <source>
        <dbReference type="EMBL" id="HDN84894.1"/>
    </source>
</evidence>
<evidence type="ECO:0000256" key="2">
    <source>
        <dbReference type="ARBA" id="ARBA00022692"/>
    </source>
</evidence>
<proteinExistence type="predicted"/>
<dbReference type="Pfam" id="PF01103">
    <property type="entry name" value="Omp85"/>
    <property type="match status" value="1"/>
</dbReference>
<dbReference type="PANTHER" id="PTHR12815:SF47">
    <property type="entry name" value="TRANSLOCATION AND ASSEMBLY MODULE SUBUNIT TAMA"/>
    <property type="match status" value="1"/>
</dbReference>
<feature type="domain" description="POTRA" evidence="7">
    <location>
        <begin position="4"/>
        <end position="57"/>
    </location>
</feature>
<feature type="domain" description="POTRA" evidence="7">
    <location>
        <begin position="61"/>
        <end position="133"/>
    </location>
</feature>
<evidence type="ECO:0000256" key="3">
    <source>
        <dbReference type="ARBA" id="ARBA00022729"/>
    </source>
</evidence>
<name>A0A7V0MZF7_UNCAE</name>
<gene>
    <name evidence="8" type="ORF">ENG47_03950</name>
</gene>
<evidence type="ECO:0000256" key="1">
    <source>
        <dbReference type="ARBA" id="ARBA00004370"/>
    </source>
</evidence>
<keyword evidence="4" id="KW-0472">Membrane</keyword>
<keyword evidence="5" id="KW-0998">Cell outer membrane</keyword>
<dbReference type="GO" id="GO:0019867">
    <property type="term" value="C:outer membrane"/>
    <property type="evidence" value="ECO:0007669"/>
    <property type="project" value="InterPro"/>
</dbReference>
<dbReference type="InterPro" id="IPR010827">
    <property type="entry name" value="BamA/TamA_POTRA"/>
</dbReference>
<evidence type="ECO:0000259" key="7">
    <source>
        <dbReference type="Pfam" id="PF07244"/>
    </source>
</evidence>
<dbReference type="AlphaFoldDB" id="A0A7V0MZF7"/>
<dbReference type="EMBL" id="DRBC01000237">
    <property type="protein sequence ID" value="HDN84894.1"/>
    <property type="molecule type" value="Genomic_DNA"/>
</dbReference>
<feature type="non-terminal residue" evidence="8">
    <location>
        <position position="1"/>
    </location>
</feature>
<evidence type="ECO:0000256" key="4">
    <source>
        <dbReference type="ARBA" id="ARBA00023136"/>
    </source>
</evidence>
<dbReference type="Pfam" id="PF07244">
    <property type="entry name" value="POTRA"/>
    <property type="match status" value="2"/>
</dbReference>
<comment type="caution">
    <text evidence="8">The sequence shown here is derived from an EMBL/GenBank/DDBJ whole genome shotgun (WGS) entry which is preliminary data.</text>
</comment>
<accession>A0A7V0MZF7</accession>
<evidence type="ECO:0000259" key="6">
    <source>
        <dbReference type="Pfam" id="PF01103"/>
    </source>
</evidence>
<dbReference type="Gene3D" id="2.40.160.50">
    <property type="entry name" value="membrane protein fhac: a member of the omp85/tpsb transporter family"/>
    <property type="match status" value="1"/>
</dbReference>
<dbReference type="Gene3D" id="3.10.20.310">
    <property type="entry name" value="membrane protein fhac"/>
    <property type="match status" value="2"/>
</dbReference>
<dbReference type="InterPro" id="IPR039910">
    <property type="entry name" value="D15-like"/>
</dbReference>
<dbReference type="InterPro" id="IPR000184">
    <property type="entry name" value="Bac_surfAg_D15"/>
</dbReference>
<feature type="domain" description="Bacterial surface antigen (D15)" evidence="6">
    <location>
        <begin position="161"/>
        <end position="444"/>
    </location>
</feature>
<comment type="subcellular location">
    <subcellularLocation>
        <location evidence="1">Membrane</location>
    </subcellularLocation>
</comment>
<organism evidence="8">
    <name type="scientific">Aerophobetes bacterium</name>
    <dbReference type="NCBI Taxonomy" id="2030807"/>
    <lineage>
        <taxon>Bacteria</taxon>
        <taxon>Candidatus Aerophobota</taxon>
    </lineage>
</organism>
<evidence type="ECO:0000256" key="5">
    <source>
        <dbReference type="ARBA" id="ARBA00023237"/>
    </source>
</evidence>
<sequence length="444" mass="51780">IRPKEGEVFNIRKLRKSIQRIQNMYGDKGYLYTVVRDNLKFNRKAALVDIEIFIQEKIQVHLGKIKLEGNKSTKWRVFKHTLLLHKGDIFSTDKIRESWRRLYNLGFFEKVEMEPLYTSDPSVLDLLIKVKEKEKTGKLLFGASYSSASGVEGFIQFSKDNLWGEGKMLSLDWEFGRKRDNYQLSYIDRWWQDTPTRLELDVYNREYKFYDTEGYIKRSSGVDISLGRPWFSNFTFYLTLNSQKTRISSLENIPLPSDLKEGESSYQSLKPAIVWDSRVRDEAFNSYSGFYGLVSFEKSGGFLGGNVNFTKYFLDLRKYSRSGKFWRAPILALRLRGKWGENLPFDEEFYTGGQDTLRGYRQNEFKSPRVLLGTVELRVPLTQGLLSYIFFDTADIQYSFTHQDYKNGFGFGMRITSPVGIIRLDYGIGESGEPRIYFGMGDVF</sequence>